<name>A0A382XD54_9ZZZZ</name>
<dbReference type="Pfam" id="PF16789">
    <property type="entry name" value="YscO-like"/>
    <property type="match status" value="1"/>
</dbReference>
<dbReference type="Gene3D" id="1.10.287.1700">
    <property type="match status" value="1"/>
</dbReference>
<reference evidence="2" key="1">
    <citation type="submission" date="2018-05" db="EMBL/GenBank/DDBJ databases">
        <authorList>
            <person name="Lanie J.A."/>
            <person name="Ng W.-L."/>
            <person name="Kazmierczak K.M."/>
            <person name="Andrzejewski T.M."/>
            <person name="Davidsen T.M."/>
            <person name="Wayne K.J."/>
            <person name="Tettelin H."/>
            <person name="Glass J.I."/>
            <person name="Rusch D."/>
            <person name="Podicherti R."/>
            <person name="Tsui H.-C.T."/>
            <person name="Winkler M.E."/>
        </authorList>
    </citation>
    <scope>NUCLEOTIDE SEQUENCE</scope>
</reference>
<accession>A0A382XD54</accession>
<sequence>MAKEEYRLNALYGLRERTKEEAERVLAQAMRALKEEQTRLEEMEAELERMIASRKAKAKEYAEKQMRGEMSAQAMISAQSYLERLKEQEEAQKRTIEGQHRVIEQREKDVARCRQS</sequence>
<organism evidence="2">
    <name type="scientific">marine metagenome</name>
    <dbReference type="NCBI Taxonomy" id="408172"/>
    <lineage>
        <taxon>unclassified sequences</taxon>
        <taxon>metagenomes</taxon>
        <taxon>ecological metagenomes</taxon>
    </lineage>
</organism>
<dbReference type="InterPro" id="IPR053716">
    <property type="entry name" value="Flag_assembly_chemotaxis_eff"/>
</dbReference>
<dbReference type="EMBL" id="UINC01166522">
    <property type="protein sequence ID" value="SVD68525.1"/>
    <property type="molecule type" value="Genomic_DNA"/>
</dbReference>
<protein>
    <submittedName>
        <fullName evidence="2">Uncharacterized protein</fullName>
    </submittedName>
</protein>
<feature type="coiled-coil region" evidence="1">
    <location>
        <begin position="15"/>
        <end position="60"/>
    </location>
</feature>
<proteinExistence type="predicted"/>
<dbReference type="InterPro" id="IPR031869">
    <property type="entry name" value="YscO-like"/>
</dbReference>
<dbReference type="AlphaFoldDB" id="A0A382XD54"/>
<evidence type="ECO:0000256" key="1">
    <source>
        <dbReference type="SAM" id="Coils"/>
    </source>
</evidence>
<feature type="non-terminal residue" evidence="2">
    <location>
        <position position="116"/>
    </location>
</feature>
<evidence type="ECO:0000313" key="2">
    <source>
        <dbReference type="EMBL" id="SVD68525.1"/>
    </source>
</evidence>
<keyword evidence="1" id="KW-0175">Coiled coil</keyword>
<gene>
    <name evidence="2" type="ORF">METZ01_LOCUS421379</name>
</gene>